<protein>
    <recommendedName>
        <fullName evidence="3">F-box domain-containing protein</fullName>
    </recommendedName>
</protein>
<evidence type="ECO:0000313" key="2">
    <source>
        <dbReference type="Proteomes" id="UP001365542"/>
    </source>
</evidence>
<dbReference type="EMBL" id="JAVHJO010000003">
    <property type="protein sequence ID" value="KAK6541860.1"/>
    <property type="molecule type" value="Genomic_DNA"/>
</dbReference>
<evidence type="ECO:0000313" key="1">
    <source>
        <dbReference type="EMBL" id="KAK6541860.1"/>
    </source>
</evidence>
<dbReference type="AlphaFoldDB" id="A0AAV9XJA9"/>
<sequence>MAESTTDTPFSISDFYLTHPHILTTILWHCSPTTFDAFRYTCKSIYSMSLDPVLLEHHLQTILDRQQKILADQPPATYTYIYFGSAPTFDSKLDTLKNASGNLWRLRGLLLEEFLRMRSSWRIGDYKKTVVELNVVDPELKYRSGPHFDGTMEISFGTVRGDTFLLMWGNKQTTRLRTYQFTASNKMAVRKMIGPDKLHIEHIYTGPKVDNYYCSKYTTQGIGRFIPQMLLNIDDGQFDVSINEGGYKRNPSLDKEHGASHNHWYRWVGYQHDPKEPRLSLLRVKFHGRYQSEEPEQISEVDLAYEASWMEKNKWKAPAIGLSNAPNLILPEHSERNMKISLGRDGKCTGKGHAVGINDGWVGYTWKIIEPRRLEADISRMGVWKSIYVEFEKTEAVVAVTGNISKNLINPEPGKRFLLTNSKDKKPADWIDIRIKLVLPPSNGSQSHGKIVLACPAPAAYFRRLGMRDPEIPWADPGFKDSGWGVSVSRNARPAPNPTNGYTHLAAMLGRPNLDPPVPVPEDDRPEFIRTGVKLHQDVVDAEVVTRIVGWSDDGAVWVWDISEKDILNCAEGARPSGDLSKSPSGESEVAGKKLGYIKDVKGIAVTGDRLVERIFLFTYGEEQRVHIGGTLLDDGEDIDSGIANLRKNDLVNTTTTVGLKEEIPTSETETDAADNNPKVIVEDTEVEEEEVAEKRWRLITYSFGDQKGNTGGFYIDSAGDIEQRW</sequence>
<reference evidence="1 2" key="1">
    <citation type="submission" date="2019-10" db="EMBL/GenBank/DDBJ databases">
        <authorList>
            <person name="Palmer J.M."/>
        </authorList>
    </citation>
    <scope>NUCLEOTIDE SEQUENCE [LARGE SCALE GENOMIC DNA]</scope>
    <source>
        <strain evidence="1 2">TWF694</strain>
    </source>
</reference>
<dbReference type="Proteomes" id="UP001365542">
    <property type="component" value="Unassembled WGS sequence"/>
</dbReference>
<accession>A0AAV9XJA9</accession>
<comment type="caution">
    <text evidence="1">The sequence shown here is derived from an EMBL/GenBank/DDBJ whole genome shotgun (WGS) entry which is preliminary data.</text>
</comment>
<keyword evidence="2" id="KW-1185">Reference proteome</keyword>
<organism evidence="1 2">
    <name type="scientific">Orbilia ellipsospora</name>
    <dbReference type="NCBI Taxonomy" id="2528407"/>
    <lineage>
        <taxon>Eukaryota</taxon>
        <taxon>Fungi</taxon>
        <taxon>Dikarya</taxon>
        <taxon>Ascomycota</taxon>
        <taxon>Pezizomycotina</taxon>
        <taxon>Orbiliomycetes</taxon>
        <taxon>Orbiliales</taxon>
        <taxon>Orbiliaceae</taxon>
        <taxon>Orbilia</taxon>
    </lineage>
</organism>
<name>A0AAV9XJA9_9PEZI</name>
<gene>
    <name evidence="1" type="ORF">TWF694_007639</name>
</gene>
<proteinExistence type="predicted"/>
<evidence type="ECO:0008006" key="3">
    <source>
        <dbReference type="Google" id="ProtNLM"/>
    </source>
</evidence>